<feature type="compositionally biased region" description="Acidic residues" evidence="1">
    <location>
        <begin position="15"/>
        <end position="24"/>
    </location>
</feature>
<name>A0A550CI47_9AGAR</name>
<accession>A0A550CI47</accession>
<protein>
    <submittedName>
        <fullName evidence="2">Uncharacterized protein</fullName>
    </submittedName>
</protein>
<feature type="region of interest" description="Disordered" evidence="1">
    <location>
        <begin position="195"/>
        <end position="222"/>
    </location>
</feature>
<feature type="region of interest" description="Disordered" evidence="1">
    <location>
        <begin position="100"/>
        <end position="133"/>
    </location>
</feature>
<dbReference type="Proteomes" id="UP000320762">
    <property type="component" value="Unassembled WGS sequence"/>
</dbReference>
<sequence>MHAPETSTAATREEGEIEEAEPETEGGQAGGLQALASAAEGQDRGSSAEKDTGGARKDQLMGDPFVQAADSSNDDGDPNVKAVYFLRQLLNPASDLASVAVSPSKEGGGGRVSTPFPTLLDKTTGKSSYSQPFRAEPFRIQPFRARSASGVRRILGRNALAAPMDALEAAFAILRPPPTSSGPLVVFDSGTKPSALRLDGLSEPDTSDPSSSSASGDEDAYADSLRPASVAQLAADSDARHRAWSSDTALVSPTGLAGDKINSPAPHSNDSPVSRLSSHDSPSPESQEAFPVDDNENNLDWFEKIPIGQTNNMQRDLERRPGEPVDYFSPKHLLPGRYVDPRSQSGPASPPSQGQEDTTREEDPAMISGVEYPSDQESAIRRHVSSRSSMPSLQSVTTTDSSDSDAGPASTPISSNEEDRPGTRAQAASTTDWLMVEGGGSDQDWGEVGATKSSHPASPGARSDRSDWPTFESPLDYLQKLADGDEAARQDTSRLRHVHCIMSAVHRGTVLFANSTLPENEKLSNIAALDKWGQECTVDLLGSRPSLQYAHPMAGRRALQGAMREFKAGLLRLDQIVEYDKENEDLLRRSPEMQQFSDRPAIDNLFLSVGTTQGSEDLLSAIAITHPAAVYADDQNRWALTPAAALHVHVPPAILDLPRLASGQTAPFTYLYPEHRGEHGALIMDMGGEIVAARRCFVAGLRLLLDWVAANNLQEGVGQEIRGIIGDRVEPLNPLLFFEELLYLTGISSFLYDEGYDAESDVIDKLTYAYPPVSLHRLCTIMRLGYLGGAEPTMAVIAQGERRARGTGRYHY</sequence>
<evidence type="ECO:0000256" key="1">
    <source>
        <dbReference type="SAM" id="MobiDB-lite"/>
    </source>
</evidence>
<feature type="compositionally biased region" description="Low complexity" evidence="1">
    <location>
        <begin position="31"/>
        <end position="40"/>
    </location>
</feature>
<reference evidence="2 3" key="1">
    <citation type="journal article" date="2019" name="New Phytol.">
        <title>Comparative genomics reveals unique wood-decay strategies and fruiting body development in the Schizophyllaceae.</title>
        <authorList>
            <person name="Almasi E."/>
            <person name="Sahu N."/>
            <person name="Krizsan K."/>
            <person name="Balint B."/>
            <person name="Kovacs G.M."/>
            <person name="Kiss B."/>
            <person name="Cseklye J."/>
            <person name="Drula E."/>
            <person name="Henrissat B."/>
            <person name="Nagy I."/>
            <person name="Chovatia M."/>
            <person name="Adam C."/>
            <person name="LaButti K."/>
            <person name="Lipzen A."/>
            <person name="Riley R."/>
            <person name="Grigoriev I.V."/>
            <person name="Nagy L.G."/>
        </authorList>
    </citation>
    <scope>NUCLEOTIDE SEQUENCE [LARGE SCALE GENOMIC DNA]</scope>
    <source>
        <strain evidence="2 3">NL-1724</strain>
    </source>
</reference>
<gene>
    <name evidence="2" type="ORF">BD626DRAFT_568191</name>
</gene>
<keyword evidence="3" id="KW-1185">Reference proteome</keyword>
<evidence type="ECO:0000313" key="3">
    <source>
        <dbReference type="Proteomes" id="UP000320762"/>
    </source>
</evidence>
<feature type="region of interest" description="Disordered" evidence="1">
    <location>
        <begin position="250"/>
        <end position="469"/>
    </location>
</feature>
<feature type="compositionally biased region" description="Polar residues" evidence="1">
    <location>
        <begin position="386"/>
        <end position="396"/>
    </location>
</feature>
<feature type="compositionally biased region" description="Basic and acidic residues" evidence="1">
    <location>
        <begin position="41"/>
        <end position="60"/>
    </location>
</feature>
<feature type="region of interest" description="Disordered" evidence="1">
    <location>
        <begin position="1"/>
        <end position="78"/>
    </location>
</feature>
<proteinExistence type="predicted"/>
<feature type="compositionally biased region" description="Low complexity" evidence="1">
    <location>
        <begin position="341"/>
        <end position="355"/>
    </location>
</feature>
<feature type="compositionally biased region" description="Low complexity" evidence="1">
    <location>
        <begin position="203"/>
        <end position="215"/>
    </location>
</feature>
<feature type="compositionally biased region" description="Polar residues" evidence="1">
    <location>
        <begin position="265"/>
        <end position="286"/>
    </location>
</feature>
<evidence type="ECO:0000313" key="2">
    <source>
        <dbReference type="EMBL" id="TRM64434.1"/>
    </source>
</evidence>
<comment type="caution">
    <text evidence="2">The sequence shown here is derived from an EMBL/GenBank/DDBJ whole genome shotgun (WGS) entry which is preliminary data.</text>
</comment>
<dbReference type="EMBL" id="VDMD01000007">
    <property type="protein sequence ID" value="TRM64434.1"/>
    <property type="molecule type" value="Genomic_DNA"/>
</dbReference>
<organism evidence="2 3">
    <name type="scientific">Schizophyllum amplum</name>
    <dbReference type="NCBI Taxonomy" id="97359"/>
    <lineage>
        <taxon>Eukaryota</taxon>
        <taxon>Fungi</taxon>
        <taxon>Dikarya</taxon>
        <taxon>Basidiomycota</taxon>
        <taxon>Agaricomycotina</taxon>
        <taxon>Agaricomycetes</taxon>
        <taxon>Agaricomycetidae</taxon>
        <taxon>Agaricales</taxon>
        <taxon>Schizophyllaceae</taxon>
        <taxon>Schizophyllum</taxon>
    </lineage>
</organism>
<dbReference type="AlphaFoldDB" id="A0A550CI47"/>